<protein>
    <submittedName>
        <fullName evidence="1">Uncharacterized protein</fullName>
    </submittedName>
</protein>
<keyword evidence="2" id="KW-1185">Reference proteome</keyword>
<organism evidence="1 2">
    <name type="scientific">Rhizobium altiplani</name>
    <dbReference type="NCBI Taxonomy" id="1864509"/>
    <lineage>
        <taxon>Bacteria</taxon>
        <taxon>Pseudomonadati</taxon>
        <taxon>Pseudomonadota</taxon>
        <taxon>Alphaproteobacteria</taxon>
        <taxon>Hyphomicrobiales</taxon>
        <taxon>Rhizobiaceae</taxon>
        <taxon>Rhizobium/Agrobacterium group</taxon>
        <taxon>Rhizobium</taxon>
    </lineage>
</organism>
<evidence type="ECO:0000313" key="2">
    <source>
        <dbReference type="Proteomes" id="UP000068164"/>
    </source>
</evidence>
<dbReference type="EMBL" id="LNCD01000009">
    <property type="protein sequence ID" value="KWV59684.1"/>
    <property type="molecule type" value="Genomic_DNA"/>
</dbReference>
<accession>A0A109K3C0</accession>
<dbReference type="RefSeq" id="WP_051177331.1">
    <property type="nucleotide sequence ID" value="NZ_LNCD01000009.1"/>
</dbReference>
<evidence type="ECO:0000313" key="1">
    <source>
        <dbReference type="EMBL" id="KWV59684.1"/>
    </source>
</evidence>
<reference evidence="1 2" key="1">
    <citation type="submission" date="2015-11" db="EMBL/GenBank/DDBJ databases">
        <title>Draft Genome Sequence of the Strain BR 10423 (Rhizobium sp.) isolated from nodules of Mimosa pudica.</title>
        <authorList>
            <person name="Barauna A.C."/>
            <person name="Zilli J.E."/>
            <person name="Simoes-Araujo J.L."/>
            <person name="Reis V.M."/>
            <person name="James E.K."/>
            <person name="Reis F.B.Jr."/>
            <person name="Rouws L.F."/>
            <person name="Passos S.R."/>
            <person name="Gois S.R."/>
        </authorList>
    </citation>
    <scope>NUCLEOTIDE SEQUENCE [LARGE SCALE GENOMIC DNA]</scope>
    <source>
        <strain evidence="1 2">BR10423</strain>
    </source>
</reference>
<sequence length="66" mass="7278">MWPAKSHGTIDEAILKLRAFLMMPHLVYGRLADINIGKLAAMLGGDLAVRLLVALSMPIHLCRHTD</sequence>
<dbReference type="Proteomes" id="UP000068164">
    <property type="component" value="Unassembled WGS sequence"/>
</dbReference>
<proteinExistence type="predicted"/>
<gene>
    <name evidence="1" type="ORF">AS026_28190</name>
</gene>
<dbReference type="AlphaFoldDB" id="A0A109K3C0"/>
<comment type="caution">
    <text evidence="1">The sequence shown here is derived from an EMBL/GenBank/DDBJ whole genome shotgun (WGS) entry which is preliminary data.</text>
</comment>
<name>A0A109K3C0_9HYPH</name>